<keyword evidence="3" id="KW-1185">Reference proteome</keyword>
<evidence type="ECO:0000313" key="3">
    <source>
        <dbReference type="Proteomes" id="UP000265520"/>
    </source>
</evidence>
<dbReference type="AlphaFoldDB" id="A0A392RR66"/>
<accession>A0A392RR66</accession>
<sequence>EETEEEEPVFKRKRTKPVQEETDPEKAQPASEHMETDADTGISKSINDNVPVFKLKTLLYLHL</sequence>
<protein>
    <submittedName>
        <fullName evidence="2">Uncharacterized protein</fullName>
    </submittedName>
</protein>
<feature type="non-terminal residue" evidence="2">
    <location>
        <position position="1"/>
    </location>
</feature>
<name>A0A392RR66_9FABA</name>
<reference evidence="2 3" key="1">
    <citation type="journal article" date="2018" name="Front. Plant Sci.">
        <title>Red Clover (Trifolium pratense) and Zigzag Clover (T. medium) - A Picture of Genomic Similarities and Differences.</title>
        <authorList>
            <person name="Dluhosova J."/>
            <person name="Istvanek J."/>
            <person name="Nedelnik J."/>
            <person name="Repkova J."/>
        </authorList>
    </citation>
    <scope>NUCLEOTIDE SEQUENCE [LARGE SCALE GENOMIC DNA]</scope>
    <source>
        <strain evidence="3">cv. 10/8</strain>
        <tissue evidence="2">Leaf</tissue>
    </source>
</reference>
<evidence type="ECO:0000256" key="1">
    <source>
        <dbReference type="SAM" id="MobiDB-lite"/>
    </source>
</evidence>
<organism evidence="2 3">
    <name type="scientific">Trifolium medium</name>
    <dbReference type="NCBI Taxonomy" id="97028"/>
    <lineage>
        <taxon>Eukaryota</taxon>
        <taxon>Viridiplantae</taxon>
        <taxon>Streptophyta</taxon>
        <taxon>Embryophyta</taxon>
        <taxon>Tracheophyta</taxon>
        <taxon>Spermatophyta</taxon>
        <taxon>Magnoliopsida</taxon>
        <taxon>eudicotyledons</taxon>
        <taxon>Gunneridae</taxon>
        <taxon>Pentapetalae</taxon>
        <taxon>rosids</taxon>
        <taxon>fabids</taxon>
        <taxon>Fabales</taxon>
        <taxon>Fabaceae</taxon>
        <taxon>Papilionoideae</taxon>
        <taxon>50 kb inversion clade</taxon>
        <taxon>NPAAA clade</taxon>
        <taxon>Hologalegina</taxon>
        <taxon>IRL clade</taxon>
        <taxon>Trifolieae</taxon>
        <taxon>Trifolium</taxon>
    </lineage>
</organism>
<evidence type="ECO:0000313" key="2">
    <source>
        <dbReference type="EMBL" id="MCI39138.1"/>
    </source>
</evidence>
<dbReference type="Proteomes" id="UP000265520">
    <property type="component" value="Unassembled WGS sequence"/>
</dbReference>
<proteinExistence type="predicted"/>
<comment type="caution">
    <text evidence="2">The sequence shown here is derived from an EMBL/GenBank/DDBJ whole genome shotgun (WGS) entry which is preliminary data.</text>
</comment>
<feature type="region of interest" description="Disordered" evidence="1">
    <location>
        <begin position="1"/>
        <end position="45"/>
    </location>
</feature>
<dbReference type="EMBL" id="LXQA010264058">
    <property type="protein sequence ID" value="MCI39138.1"/>
    <property type="molecule type" value="Genomic_DNA"/>
</dbReference>